<dbReference type="AlphaFoldDB" id="A0A0D6EH93"/>
<accession>A0A0D6EH93</accession>
<proteinExistence type="predicted"/>
<dbReference type="EMBL" id="CENE01000001">
    <property type="protein sequence ID" value="CEQ38955.1"/>
    <property type="molecule type" value="Genomic_DNA"/>
</dbReference>
<feature type="compositionally biased region" description="Low complexity" evidence="1">
    <location>
        <begin position="75"/>
        <end position="109"/>
    </location>
</feature>
<feature type="compositionally biased region" description="Pro residues" evidence="1">
    <location>
        <begin position="323"/>
        <end position="336"/>
    </location>
</feature>
<feature type="compositionally biased region" description="Polar residues" evidence="1">
    <location>
        <begin position="520"/>
        <end position="532"/>
    </location>
</feature>
<gene>
    <name evidence="2" type="primary">SPOSA6832_00399</name>
</gene>
<evidence type="ECO:0000313" key="3">
    <source>
        <dbReference type="Proteomes" id="UP000243876"/>
    </source>
</evidence>
<dbReference type="Proteomes" id="UP000243876">
    <property type="component" value="Unassembled WGS sequence"/>
</dbReference>
<reference evidence="3" key="1">
    <citation type="submission" date="2015-02" db="EMBL/GenBank/DDBJ databases">
        <authorList>
            <person name="Gon?alves P."/>
        </authorList>
    </citation>
    <scope>NUCLEOTIDE SEQUENCE [LARGE SCALE GENOMIC DNA]</scope>
</reference>
<feature type="region of interest" description="Disordered" evidence="1">
    <location>
        <begin position="75"/>
        <end position="157"/>
    </location>
</feature>
<feature type="region of interest" description="Disordered" evidence="1">
    <location>
        <begin position="516"/>
        <end position="546"/>
    </location>
</feature>
<feature type="region of interest" description="Disordered" evidence="1">
    <location>
        <begin position="284"/>
        <end position="336"/>
    </location>
</feature>
<dbReference type="OrthoDB" id="438553at2759"/>
<evidence type="ECO:0000313" key="2">
    <source>
        <dbReference type="EMBL" id="CEQ38955.1"/>
    </source>
</evidence>
<sequence>MTASTAWSCSATAKLQVCPSSRRCRVPSAVLTCLPVSLASTDQISTELSDLIGGDFDPSFVTWLFDELKKHYPEPSATPAAPAPSAAAPSAASAPAASSSGSSLPARPAVGGRNMLGAALSGVKRDSREMGDREQPPHQKQRFDRDHPPLGPRGMSVVGPGGKSLFERVQGNNPQFAPGRNAGPVNTLGMPQAAFDAVRSIPSLPVHAFSVADSKTPTQITQTIQAVKQGAHPSALASIPFPALAAHPFASTLPPAILAQAQAHAMAQAEAFATMQNVWSSPAGAFPGGPGGPPGGFNPNAAPFNPAFGGPGAPNGLRGAPGSRPPAAKPATPPVVLPTKPEQEQICKHGVECTKPQCPFSHPSPVATKESGLVLSSEPCEKQLKCEDPVRPFCTSFFLAFHALTSCHGSQDCPKSHVSRAQKTHPPSSVSSGTTVVAGAAPRPRPIPAIADPMQIPGAGERPCKFAGACTRPGCVFLHPWDVRGDAAGGQMPCRYGAACTRADCHFSHPPNRPAPYSKSKYSATFNKSSPASKPATIGEWPKENASHVSERLKRFAAKDEDGAEKERIVPGQQEANGAADKVEIHLDDDEEKKDAAGKVAAATA</sequence>
<feature type="compositionally biased region" description="Low complexity" evidence="1">
    <location>
        <begin position="428"/>
        <end position="442"/>
    </location>
</feature>
<feature type="non-terminal residue" evidence="2">
    <location>
        <position position="1"/>
    </location>
</feature>
<feature type="compositionally biased region" description="Basic and acidic residues" evidence="1">
    <location>
        <begin position="123"/>
        <end position="148"/>
    </location>
</feature>
<dbReference type="Gene3D" id="4.10.1000.40">
    <property type="match status" value="2"/>
</dbReference>
<organism evidence="2 3">
    <name type="scientific">Sporidiobolus salmonicolor</name>
    <name type="common">Yeast-like fungus</name>
    <name type="synonym">Sporobolomyces salmonicolor</name>
    <dbReference type="NCBI Taxonomy" id="5005"/>
    <lineage>
        <taxon>Eukaryota</taxon>
        <taxon>Fungi</taxon>
        <taxon>Dikarya</taxon>
        <taxon>Basidiomycota</taxon>
        <taxon>Pucciniomycotina</taxon>
        <taxon>Microbotryomycetes</taxon>
        <taxon>Sporidiobolales</taxon>
        <taxon>Sporidiobolaceae</taxon>
        <taxon>Sporobolomyces</taxon>
    </lineage>
</organism>
<dbReference type="Pfam" id="PF14608">
    <property type="entry name" value="zf-CCCH_2"/>
    <property type="match status" value="3"/>
</dbReference>
<feature type="compositionally biased region" description="Low complexity" evidence="1">
    <location>
        <begin position="297"/>
        <end position="308"/>
    </location>
</feature>
<protein>
    <submittedName>
        <fullName evidence="2">SPOSA6832_00399-mRNA-1:cds</fullName>
    </submittedName>
</protein>
<name>A0A0D6EH93_SPOSA</name>
<keyword evidence="3" id="KW-1185">Reference proteome</keyword>
<feature type="region of interest" description="Disordered" evidence="1">
    <location>
        <begin position="415"/>
        <end position="443"/>
    </location>
</feature>
<evidence type="ECO:0000256" key="1">
    <source>
        <dbReference type="SAM" id="MobiDB-lite"/>
    </source>
</evidence>
<feature type="compositionally biased region" description="Basic and acidic residues" evidence="1">
    <location>
        <begin position="558"/>
        <end position="569"/>
    </location>
</feature>
<feature type="region of interest" description="Disordered" evidence="1">
    <location>
        <begin position="558"/>
        <end position="605"/>
    </location>
</feature>